<dbReference type="EMBL" id="JACVXC010000010">
    <property type="protein sequence ID" value="MBD0837024.1"/>
    <property type="molecule type" value="Genomic_DNA"/>
</dbReference>
<protein>
    <submittedName>
        <fullName evidence="2">Glycosyltransferase family 4 protein</fullName>
    </submittedName>
</protein>
<comment type="caution">
    <text evidence="2">The sequence shown here is derived from an EMBL/GenBank/DDBJ whole genome shotgun (WGS) entry which is preliminary data.</text>
</comment>
<dbReference type="PANTHER" id="PTHR12526">
    <property type="entry name" value="GLYCOSYLTRANSFERASE"/>
    <property type="match status" value="1"/>
</dbReference>
<keyword evidence="3" id="KW-1185">Reference proteome</keyword>
<dbReference type="Proteomes" id="UP000602057">
    <property type="component" value="Unassembled WGS sequence"/>
</dbReference>
<name>A0A8J6QYW5_9FLAO</name>
<accession>A0A8J6QYW5</accession>
<reference evidence="2" key="2">
    <citation type="submission" date="2020-09" db="EMBL/GenBank/DDBJ databases">
        <authorList>
            <person name="Wu Z."/>
        </authorList>
    </citation>
    <scope>NUCLEOTIDE SEQUENCE</scope>
    <source>
        <strain evidence="2">SC17</strain>
    </source>
</reference>
<dbReference type="AlphaFoldDB" id="A0A8J6QYW5"/>
<dbReference type="PANTHER" id="PTHR12526:SF638">
    <property type="entry name" value="SPORE COAT PROTEIN SA"/>
    <property type="match status" value="1"/>
</dbReference>
<dbReference type="Pfam" id="PF00534">
    <property type="entry name" value="Glycos_transf_1"/>
    <property type="match status" value="1"/>
</dbReference>
<reference evidence="2" key="1">
    <citation type="journal article" date="2013" name="Int. J. Syst. Evol. Microbiol.">
        <title>Aestuariibaculum suncheonense gen. nov., sp. nov., a marine bacterium of the family Flavobacteriaceae isolated from a tidal flat and emended descriptions of the genera Gaetbulibacter and Tamlana.</title>
        <authorList>
            <person name="Jeong S.H."/>
            <person name="Park M.S."/>
            <person name="Jin H.M."/>
            <person name="Lee K."/>
            <person name="Park W."/>
            <person name="Jeon C.O."/>
        </authorList>
    </citation>
    <scope>NUCLEOTIDE SEQUENCE</scope>
    <source>
        <strain evidence="2">SC17</strain>
    </source>
</reference>
<gene>
    <name evidence="2" type="ORF">ICJ84_16440</name>
</gene>
<dbReference type="InterPro" id="IPR001296">
    <property type="entry name" value="Glyco_trans_1"/>
</dbReference>
<dbReference type="Gene3D" id="3.40.50.2000">
    <property type="entry name" value="Glycogen Phosphorylase B"/>
    <property type="match status" value="2"/>
</dbReference>
<dbReference type="SUPFAM" id="SSF53756">
    <property type="entry name" value="UDP-Glycosyltransferase/glycogen phosphorylase"/>
    <property type="match status" value="1"/>
</dbReference>
<evidence type="ECO:0000259" key="1">
    <source>
        <dbReference type="Pfam" id="PF00534"/>
    </source>
</evidence>
<feature type="domain" description="Glycosyl transferase family 1" evidence="1">
    <location>
        <begin position="185"/>
        <end position="301"/>
    </location>
</feature>
<evidence type="ECO:0000313" key="2">
    <source>
        <dbReference type="EMBL" id="MBD0837024.1"/>
    </source>
</evidence>
<dbReference type="RefSeq" id="WP_188217518.1">
    <property type="nucleotide sequence ID" value="NZ_BAABGH010000002.1"/>
</dbReference>
<proteinExistence type="predicted"/>
<dbReference type="CDD" id="cd03801">
    <property type="entry name" value="GT4_PimA-like"/>
    <property type="match status" value="1"/>
</dbReference>
<dbReference type="GO" id="GO:0016757">
    <property type="term" value="F:glycosyltransferase activity"/>
    <property type="evidence" value="ECO:0007669"/>
    <property type="project" value="InterPro"/>
</dbReference>
<evidence type="ECO:0000313" key="3">
    <source>
        <dbReference type="Proteomes" id="UP000602057"/>
    </source>
</evidence>
<sequence>MSKRFKLIFFFIPYHHIGGAERVHLNIIKTLHNKPIVFFNSAKKESISSEFRNHAYCFKVSSRRQKKMAVNFVRISSVFFELIVFGSNSNLFYKLVSKLKLKLKVKIIDLTHAFSFPELGMEQTSLPFVDLIDRRIVINTKTKEDYKKLYLKHNISLELLDRFIIIPNGIIIGGFDEKEIDVRFKNFTIGFVGRNSKEKRPEIFFDILKETGCKGKVIGDHFDNFKTSFSDIEYFENCNNPKQVREHFSRISLLIVSSSREGFPLVIMEAMELGIPVIATDVGSISDHVKNNFNGFIGPIKTELFIIFSKHCINNLIGDYKLYKSLAVNARNYAEANFDIEKFNSNYRELFYE</sequence>
<organism evidence="2 3">
    <name type="scientific">Aestuariibaculum suncheonense</name>
    <dbReference type="NCBI Taxonomy" id="1028745"/>
    <lineage>
        <taxon>Bacteria</taxon>
        <taxon>Pseudomonadati</taxon>
        <taxon>Bacteroidota</taxon>
        <taxon>Flavobacteriia</taxon>
        <taxon>Flavobacteriales</taxon>
        <taxon>Flavobacteriaceae</taxon>
    </lineage>
</organism>